<protein>
    <submittedName>
        <fullName evidence="1">Putative secreted protein</fullName>
    </submittedName>
</protein>
<evidence type="ECO:0000313" key="1">
    <source>
        <dbReference type="EMBL" id="MBW77358.1"/>
    </source>
</evidence>
<name>A0A2M4DJK0_ANODA</name>
<dbReference type="EMBL" id="GGFL01013180">
    <property type="protein sequence ID" value="MBW77358.1"/>
    <property type="molecule type" value="Transcribed_RNA"/>
</dbReference>
<accession>A0A2M4DJK0</accession>
<reference evidence="1" key="1">
    <citation type="submission" date="2018-01" db="EMBL/GenBank/DDBJ databases">
        <title>An insight into the sialome of Amazonian anophelines.</title>
        <authorList>
            <person name="Ribeiro J.M."/>
            <person name="Scarpassa V."/>
            <person name="Calvo E."/>
        </authorList>
    </citation>
    <scope>NUCLEOTIDE SEQUENCE</scope>
</reference>
<organism evidence="1">
    <name type="scientific">Anopheles darlingi</name>
    <name type="common">Mosquito</name>
    <dbReference type="NCBI Taxonomy" id="43151"/>
    <lineage>
        <taxon>Eukaryota</taxon>
        <taxon>Metazoa</taxon>
        <taxon>Ecdysozoa</taxon>
        <taxon>Arthropoda</taxon>
        <taxon>Hexapoda</taxon>
        <taxon>Insecta</taxon>
        <taxon>Pterygota</taxon>
        <taxon>Neoptera</taxon>
        <taxon>Endopterygota</taxon>
        <taxon>Diptera</taxon>
        <taxon>Nematocera</taxon>
        <taxon>Culicoidea</taxon>
        <taxon>Culicidae</taxon>
        <taxon>Anophelinae</taxon>
        <taxon>Anopheles</taxon>
    </lineage>
</organism>
<dbReference type="AlphaFoldDB" id="A0A2M4DJK0"/>
<proteinExistence type="predicted"/>
<sequence>MRHAADAAAAAAAAAGYCRCTCWKQRSMVDAIPRRPRSVANSTDCDCYQPARTRDTAGHLLRYHQAHD</sequence>